<keyword evidence="3" id="KW-1185">Reference proteome</keyword>
<keyword evidence="2" id="KW-0472">Membrane</keyword>
<gene>
    <name evidence="4" type="primary">LOC129924508</name>
</gene>
<feature type="transmembrane region" description="Helical" evidence="2">
    <location>
        <begin position="30"/>
        <end position="50"/>
    </location>
</feature>
<dbReference type="GeneID" id="129924508"/>
<sequence>MEKFEFLLSSFIFYFAFFNSIYAFLRGQDWIFTLMTLTLLIPSFFAYLVIGHRQVNDNARLLKSAVIFGGFCLTYLTSLVCMVWYSPAFAKSDKTTYKCSAVNCASCLLLIWHMHIFQRFSPANDHNVSIGGKEKIHLFFLHFLFCLAYFCSIYVCVNQHVCAFTVISLVIFTSWFFVHHFHSLMEEMEPDVDYLKYREIPSLTLFSSIGYAGFATRHYDQDSVSFILSVLNLVCYFLHFLYIYVVRWDGLDIWGNVWERSSPGVHPIESQEVIASAATADSNTSVPTMPASSVSRTTIRTTTLRSPVEDPSTRSSFSSASASAYHVNTNITPE</sequence>
<protein>
    <submittedName>
        <fullName evidence="4">Uncharacterized protein LOC129924508</fullName>
    </submittedName>
</protein>
<name>A0A9W2ZKF7_BIOGL</name>
<feature type="transmembrane region" description="Helical" evidence="2">
    <location>
        <begin position="161"/>
        <end position="178"/>
    </location>
</feature>
<feature type="transmembrane region" description="Helical" evidence="2">
    <location>
        <begin position="62"/>
        <end position="85"/>
    </location>
</feature>
<accession>A0A9W2ZKF7</accession>
<feature type="transmembrane region" description="Helical" evidence="2">
    <location>
        <begin position="224"/>
        <end position="245"/>
    </location>
</feature>
<dbReference type="RefSeq" id="XP_055875424.1">
    <property type="nucleotide sequence ID" value="XM_056019449.1"/>
</dbReference>
<organism evidence="3 4">
    <name type="scientific">Biomphalaria glabrata</name>
    <name type="common">Bloodfluke planorb</name>
    <name type="synonym">Freshwater snail</name>
    <dbReference type="NCBI Taxonomy" id="6526"/>
    <lineage>
        <taxon>Eukaryota</taxon>
        <taxon>Metazoa</taxon>
        <taxon>Spiralia</taxon>
        <taxon>Lophotrochozoa</taxon>
        <taxon>Mollusca</taxon>
        <taxon>Gastropoda</taxon>
        <taxon>Heterobranchia</taxon>
        <taxon>Euthyneura</taxon>
        <taxon>Panpulmonata</taxon>
        <taxon>Hygrophila</taxon>
        <taxon>Lymnaeoidea</taxon>
        <taxon>Planorbidae</taxon>
        <taxon>Biomphalaria</taxon>
    </lineage>
</organism>
<feature type="transmembrane region" description="Helical" evidence="2">
    <location>
        <begin position="6"/>
        <end position="25"/>
    </location>
</feature>
<feature type="region of interest" description="Disordered" evidence="1">
    <location>
        <begin position="279"/>
        <end position="322"/>
    </location>
</feature>
<dbReference type="Proteomes" id="UP001165740">
    <property type="component" value="Chromosome 2"/>
</dbReference>
<evidence type="ECO:0000313" key="3">
    <source>
        <dbReference type="Proteomes" id="UP001165740"/>
    </source>
</evidence>
<keyword evidence="2" id="KW-0812">Transmembrane</keyword>
<evidence type="ECO:0000313" key="4">
    <source>
        <dbReference type="RefSeq" id="XP_055875424.1"/>
    </source>
</evidence>
<reference evidence="4" key="1">
    <citation type="submission" date="2025-08" db="UniProtKB">
        <authorList>
            <consortium name="RefSeq"/>
        </authorList>
    </citation>
    <scope>IDENTIFICATION</scope>
</reference>
<dbReference type="OrthoDB" id="10655520at2759"/>
<dbReference type="AlphaFoldDB" id="A0A9W2ZKF7"/>
<feature type="compositionally biased region" description="Low complexity" evidence="1">
    <location>
        <begin position="292"/>
        <end position="306"/>
    </location>
</feature>
<keyword evidence="2" id="KW-1133">Transmembrane helix</keyword>
<feature type="compositionally biased region" description="Polar residues" evidence="1">
    <location>
        <begin position="279"/>
        <end position="291"/>
    </location>
</feature>
<proteinExistence type="predicted"/>
<evidence type="ECO:0000256" key="2">
    <source>
        <dbReference type="SAM" id="Phobius"/>
    </source>
</evidence>
<evidence type="ECO:0000256" key="1">
    <source>
        <dbReference type="SAM" id="MobiDB-lite"/>
    </source>
</evidence>
<feature type="transmembrane region" description="Helical" evidence="2">
    <location>
        <begin position="136"/>
        <end position="156"/>
    </location>
</feature>